<feature type="compositionally biased region" description="Basic residues" evidence="13">
    <location>
        <begin position="612"/>
        <end position="635"/>
    </location>
</feature>
<evidence type="ECO:0000256" key="1">
    <source>
        <dbReference type="ARBA" id="ARBA00004434"/>
    </source>
</evidence>
<feature type="region of interest" description="Disordered" evidence="13">
    <location>
        <begin position="588"/>
        <end position="690"/>
    </location>
</feature>
<dbReference type="RefSeq" id="XP_019011796.1">
    <property type="nucleotide sequence ID" value="XM_019155642.1"/>
</dbReference>
<evidence type="ECO:0000259" key="15">
    <source>
        <dbReference type="SMART" id="SM00382"/>
    </source>
</evidence>
<evidence type="ECO:0000256" key="10">
    <source>
        <dbReference type="ARBA" id="ARBA00023136"/>
    </source>
</evidence>
<feature type="compositionally biased region" description="Basic and acidic residues" evidence="13">
    <location>
        <begin position="588"/>
        <end position="604"/>
    </location>
</feature>
<dbReference type="SMART" id="SM01024">
    <property type="entry name" value="BCS1_N"/>
    <property type="match status" value="1"/>
</dbReference>
<keyword evidence="7 12" id="KW-0067">ATP-binding</keyword>
<keyword evidence="5" id="KW-0999">Mitochondrion inner membrane</keyword>
<evidence type="ECO:0000256" key="5">
    <source>
        <dbReference type="ARBA" id="ARBA00022792"/>
    </source>
</evidence>
<keyword evidence="8" id="KW-1133">Transmembrane helix</keyword>
<feature type="domain" description="BCS1 N-terminal" evidence="16">
    <location>
        <begin position="33"/>
        <end position="248"/>
    </location>
</feature>
<dbReference type="Pfam" id="PF08740">
    <property type="entry name" value="BCS1_N"/>
    <property type="match status" value="1"/>
</dbReference>
<evidence type="ECO:0000256" key="8">
    <source>
        <dbReference type="ARBA" id="ARBA00022989"/>
    </source>
</evidence>
<proteinExistence type="inferred from homology"/>
<keyword evidence="4 12" id="KW-0547">Nucleotide-binding</keyword>
<keyword evidence="6" id="KW-0378">Hydrolase</keyword>
<keyword evidence="10" id="KW-0472">Membrane</keyword>
<reference evidence="17" key="3">
    <citation type="submission" date="2016-07" db="EMBL/GenBank/DDBJ databases">
        <title>Evolution of pathogenesis and genome organization in the Tremellales.</title>
        <authorList>
            <person name="Cuomo C."/>
            <person name="Litvintseva A."/>
            <person name="Heitman J."/>
            <person name="Chen Y."/>
            <person name="Sun S."/>
            <person name="Springer D."/>
            <person name="Dromer F."/>
            <person name="Young S."/>
            <person name="Zeng Q."/>
            <person name="Chapman S."/>
            <person name="Gujja S."/>
            <person name="Saif S."/>
            <person name="Birren B."/>
        </authorList>
    </citation>
    <scope>NUCLEOTIDE SEQUENCE</scope>
    <source>
        <strain evidence="17">CBS 10737</strain>
    </source>
</reference>
<reference evidence="18" key="2">
    <citation type="submission" date="2013-07" db="EMBL/GenBank/DDBJ databases">
        <authorList>
            <consortium name="The Broad Institute Genome Sequencing Platform"/>
            <person name="Cuomo C."/>
            <person name="Litvintseva A."/>
            <person name="Chen Y."/>
            <person name="Heitman J."/>
            <person name="Sun S."/>
            <person name="Springer D."/>
            <person name="Dromer F."/>
            <person name="Young S.K."/>
            <person name="Zeng Q."/>
            <person name="Gargeya S."/>
            <person name="Fitzgerald M."/>
            <person name="Abouelleil A."/>
            <person name="Alvarado L."/>
            <person name="Berlin A.M."/>
            <person name="Chapman S.B."/>
            <person name="Dewar J."/>
            <person name="Goldberg J."/>
            <person name="Griggs A."/>
            <person name="Gujja S."/>
            <person name="Hansen M."/>
            <person name="Howarth C."/>
            <person name="Imamovic A."/>
            <person name="Larimer J."/>
            <person name="McCowan C."/>
            <person name="Murphy C."/>
            <person name="Pearson M."/>
            <person name="Priest M."/>
            <person name="Roberts A."/>
            <person name="Saif S."/>
            <person name="Shea T."/>
            <person name="Sykes S."/>
            <person name="Wortman J."/>
            <person name="Nusbaum C."/>
            <person name="Birren B."/>
        </authorList>
    </citation>
    <scope>NUCLEOTIDE SEQUENCE</scope>
    <source>
        <strain evidence="18">CBS 10737</strain>
    </source>
</reference>
<gene>
    <name evidence="17" type="ORF">I206_03902</name>
    <name evidence="18" type="ORF">I206_105189</name>
</gene>
<evidence type="ECO:0000313" key="17">
    <source>
        <dbReference type="EMBL" id="OCF50577.1"/>
    </source>
</evidence>
<evidence type="ECO:0000313" key="18">
    <source>
        <dbReference type="EMBL" id="WWC71236.1"/>
    </source>
</evidence>
<feature type="signal peptide" evidence="14">
    <location>
        <begin position="1"/>
        <end position="22"/>
    </location>
</feature>
<comment type="catalytic activity">
    <reaction evidence="11">
        <text>ATP + H2O = ADP + phosphate + H(+)</text>
        <dbReference type="Rhea" id="RHEA:13065"/>
        <dbReference type="ChEBI" id="CHEBI:15377"/>
        <dbReference type="ChEBI" id="CHEBI:15378"/>
        <dbReference type="ChEBI" id="CHEBI:30616"/>
        <dbReference type="ChEBI" id="CHEBI:43474"/>
        <dbReference type="ChEBI" id="CHEBI:456216"/>
    </reaction>
    <physiologicalReaction direction="left-to-right" evidence="11">
        <dbReference type="Rhea" id="RHEA:13066"/>
    </physiologicalReaction>
</comment>
<evidence type="ECO:0000256" key="9">
    <source>
        <dbReference type="ARBA" id="ARBA00023128"/>
    </source>
</evidence>
<feature type="compositionally biased region" description="Low complexity" evidence="13">
    <location>
        <begin position="357"/>
        <end position="370"/>
    </location>
</feature>
<reference evidence="18" key="4">
    <citation type="submission" date="2024-02" db="EMBL/GenBank/DDBJ databases">
        <title>Comparative genomics of Cryptococcus and Kwoniella reveals pathogenesis evolution and contrasting modes of karyotype evolution via chromosome fusion or intercentromeric recombination.</title>
        <authorList>
            <person name="Coelho M.A."/>
            <person name="David-Palma M."/>
            <person name="Shea T."/>
            <person name="Bowers K."/>
            <person name="McGinley-Smith S."/>
            <person name="Mohammad A.W."/>
            <person name="Gnirke A."/>
            <person name="Yurkov A.M."/>
            <person name="Nowrousian M."/>
            <person name="Sun S."/>
            <person name="Cuomo C.A."/>
            <person name="Heitman J."/>
        </authorList>
    </citation>
    <scope>NUCLEOTIDE SEQUENCE</scope>
    <source>
        <strain evidence="18">CBS 10737</strain>
    </source>
</reference>
<dbReference type="KEGG" id="kpin:30172271"/>
<accession>A0A1B9I4X7</accession>
<dbReference type="EMBL" id="KI894010">
    <property type="protein sequence ID" value="OCF50577.1"/>
    <property type="molecule type" value="Genomic_DNA"/>
</dbReference>
<evidence type="ECO:0000256" key="4">
    <source>
        <dbReference type="ARBA" id="ARBA00022741"/>
    </source>
</evidence>
<sequence length="690" mass="77697">MITWIFHYLYTLVVTLINSLKSNPTIYDGIKVILAGASFEASRRLSRYLTDVITESLTLKARIGDNDEAFDWLHHYLSTHVPIQSDNSFLAKIDPYALRTILIDSIWPSGVAAPRDVQIATRKPRGRWWYGWSSDSGKWGEDVLGSGKDRVKVSIVPTIGKTQLIKFQGVIIKMGMVKSDHWAFDSEKWFVMSTFLGTHQTFTNLLNHAHQQYQALSSGSTAIYSPKGRDEPGWYRSNTRPSRPWDSVILPGDTKEELLRDMQEFLKEREFYKQRGLPWRRGYLFYGVPGSGKSSFIAALASKLQFDIYSINLGGKSVDDDKLHGLLQACPSNCILLMEDIDCAFTKRKHKNRKNPIESSSSSSSSTESSSDIDTDSSDSSDAPKKKKSKKNKHKVKPMFSFDRGYGSGLTLSGLLNALDGVGSSEGRILFCTTNWVDKIDPALSRPGRCDVWIEFCNATKDQAKDVFLQFYRTFEIVQENTPTSTESSTQIEKVSKHITTTHEKENSSRVMKADLTESPPPGYDISVLADRFAEAIPDCEVSVSAIQGYLMRFKRKPQEAADNAAMWVEDGCGKGPTLTFSKTGKELRQMNEKNDKPTEDIEMKNAGNNEKHHRKQKKSKKDRTKTDKKIKKKKRDENKGKNQLADCAEASDEKDKTTSVTTKTDDSELVANQSDDLDVGNRESEHKDT</sequence>
<dbReference type="SUPFAM" id="SSF52540">
    <property type="entry name" value="P-loop containing nucleoside triphosphate hydrolases"/>
    <property type="match status" value="1"/>
</dbReference>
<feature type="compositionally biased region" description="Basic residues" evidence="13">
    <location>
        <begin position="385"/>
        <end position="394"/>
    </location>
</feature>
<evidence type="ECO:0000256" key="11">
    <source>
        <dbReference type="ARBA" id="ARBA00048778"/>
    </source>
</evidence>
<evidence type="ECO:0008006" key="20">
    <source>
        <dbReference type="Google" id="ProtNLM"/>
    </source>
</evidence>
<evidence type="ECO:0000256" key="12">
    <source>
        <dbReference type="RuleBase" id="RU003651"/>
    </source>
</evidence>
<evidence type="ECO:0000256" key="7">
    <source>
        <dbReference type="ARBA" id="ARBA00022840"/>
    </source>
</evidence>
<evidence type="ECO:0000256" key="2">
    <source>
        <dbReference type="ARBA" id="ARBA00007448"/>
    </source>
</evidence>
<evidence type="ECO:0000259" key="16">
    <source>
        <dbReference type="SMART" id="SM01024"/>
    </source>
</evidence>
<dbReference type="Pfam" id="PF00004">
    <property type="entry name" value="AAA"/>
    <property type="match status" value="2"/>
</dbReference>
<keyword evidence="9" id="KW-0496">Mitochondrion</keyword>
<evidence type="ECO:0000256" key="3">
    <source>
        <dbReference type="ARBA" id="ARBA00022692"/>
    </source>
</evidence>
<dbReference type="Pfam" id="PF25426">
    <property type="entry name" value="AAA_lid_BCS1"/>
    <property type="match status" value="1"/>
</dbReference>
<dbReference type="InterPro" id="IPR027417">
    <property type="entry name" value="P-loop_NTPase"/>
</dbReference>
<dbReference type="Gene3D" id="3.40.50.300">
    <property type="entry name" value="P-loop containing nucleotide triphosphate hydrolases"/>
    <property type="match status" value="1"/>
</dbReference>
<feature type="domain" description="AAA+ ATPase" evidence="15">
    <location>
        <begin position="279"/>
        <end position="458"/>
    </location>
</feature>
<feature type="compositionally biased region" description="Basic and acidic residues" evidence="13">
    <location>
        <begin position="680"/>
        <end position="690"/>
    </location>
</feature>
<keyword evidence="3" id="KW-0812">Transmembrane</keyword>
<protein>
    <recommendedName>
        <fullName evidence="20">AAA+ ATPase domain-containing protein</fullName>
    </recommendedName>
</protein>
<dbReference type="GO" id="GO:0005524">
    <property type="term" value="F:ATP binding"/>
    <property type="evidence" value="ECO:0007669"/>
    <property type="project" value="UniProtKB-KW"/>
</dbReference>
<name>A0A1B9I4X7_9TREE</name>
<comment type="subcellular location">
    <subcellularLocation>
        <location evidence="1">Mitochondrion inner membrane</location>
        <topology evidence="1">Single-pass membrane protein</topology>
    </subcellularLocation>
</comment>
<dbReference type="STRING" id="1296096.A0A1B9I4X7"/>
<keyword evidence="19" id="KW-1185">Reference proteome</keyword>
<dbReference type="GO" id="GO:0005743">
    <property type="term" value="C:mitochondrial inner membrane"/>
    <property type="evidence" value="ECO:0007669"/>
    <property type="project" value="UniProtKB-SubCell"/>
</dbReference>
<dbReference type="OrthoDB" id="2565024at2759"/>
<comment type="similarity">
    <text evidence="2">Belongs to the AAA ATPase family. BCS1 subfamily.</text>
</comment>
<evidence type="ECO:0000313" key="19">
    <source>
        <dbReference type="Proteomes" id="UP000094020"/>
    </source>
</evidence>
<dbReference type="InterPro" id="IPR003960">
    <property type="entry name" value="ATPase_AAA_CS"/>
</dbReference>
<feature type="chain" id="PRO_5008628387" description="AAA+ ATPase domain-containing protein" evidence="14">
    <location>
        <begin position="23"/>
        <end position="690"/>
    </location>
</feature>
<dbReference type="InterPro" id="IPR003959">
    <property type="entry name" value="ATPase_AAA_core"/>
</dbReference>
<organism evidence="17">
    <name type="scientific">Kwoniella pini CBS 10737</name>
    <dbReference type="NCBI Taxonomy" id="1296096"/>
    <lineage>
        <taxon>Eukaryota</taxon>
        <taxon>Fungi</taxon>
        <taxon>Dikarya</taxon>
        <taxon>Basidiomycota</taxon>
        <taxon>Agaricomycotina</taxon>
        <taxon>Tremellomycetes</taxon>
        <taxon>Tremellales</taxon>
        <taxon>Cryptococcaceae</taxon>
        <taxon>Kwoniella</taxon>
    </lineage>
</organism>
<dbReference type="AlphaFoldDB" id="A0A1B9I4X7"/>
<evidence type="ECO:0000256" key="14">
    <source>
        <dbReference type="SAM" id="SignalP"/>
    </source>
</evidence>
<dbReference type="GO" id="GO:0016887">
    <property type="term" value="F:ATP hydrolysis activity"/>
    <property type="evidence" value="ECO:0007669"/>
    <property type="project" value="InterPro"/>
</dbReference>
<evidence type="ECO:0000256" key="13">
    <source>
        <dbReference type="SAM" id="MobiDB-lite"/>
    </source>
</evidence>
<dbReference type="Proteomes" id="UP000094020">
    <property type="component" value="Chromosome 7"/>
</dbReference>
<keyword evidence="14" id="KW-0732">Signal</keyword>
<evidence type="ECO:0000256" key="6">
    <source>
        <dbReference type="ARBA" id="ARBA00022801"/>
    </source>
</evidence>
<reference evidence="17" key="1">
    <citation type="submission" date="2013-07" db="EMBL/GenBank/DDBJ databases">
        <title>The Genome Sequence of Cryptococcus pinus CBS10737.</title>
        <authorList>
            <consortium name="The Broad Institute Genome Sequencing Platform"/>
            <person name="Cuomo C."/>
            <person name="Litvintseva A."/>
            <person name="Chen Y."/>
            <person name="Heitman J."/>
            <person name="Sun S."/>
            <person name="Springer D."/>
            <person name="Dromer F."/>
            <person name="Young S.K."/>
            <person name="Zeng Q."/>
            <person name="Gargeya S."/>
            <person name="Fitzgerald M."/>
            <person name="Abouelleil A."/>
            <person name="Alvarado L."/>
            <person name="Berlin A.M."/>
            <person name="Chapman S.B."/>
            <person name="Dewar J."/>
            <person name="Goldberg J."/>
            <person name="Griggs A."/>
            <person name="Gujja S."/>
            <person name="Hansen M."/>
            <person name="Howarth C."/>
            <person name="Imamovic A."/>
            <person name="Larimer J."/>
            <person name="McCowan C."/>
            <person name="Murphy C."/>
            <person name="Pearson M."/>
            <person name="Priest M."/>
            <person name="Roberts A."/>
            <person name="Saif S."/>
            <person name="Shea T."/>
            <person name="Sykes S."/>
            <person name="Wortman J."/>
            <person name="Nusbaum C."/>
            <person name="Birren B."/>
        </authorList>
    </citation>
    <scope>NUCLEOTIDE SEQUENCE [LARGE SCALE GENOMIC DNA]</scope>
    <source>
        <strain evidence="17">CBS 10737</strain>
    </source>
</reference>
<dbReference type="InterPro" id="IPR050747">
    <property type="entry name" value="Mitochondrial_chaperone_BCS1"/>
</dbReference>
<dbReference type="GeneID" id="30172271"/>
<dbReference type="PROSITE" id="PS00674">
    <property type="entry name" value="AAA"/>
    <property type="match status" value="1"/>
</dbReference>
<dbReference type="InterPro" id="IPR003593">
    <property type="entry name" value="AAA+_ATPase"/>
</dbReference>
<dbReference type="SMART" id="SM00382">
    <property type="entry name" value="AAA"/>
    <property type="match status" value="1"/>
</dbReference>
<dbReference type="EMBL" id="CP144525">
    <property type="protein sequence ID" value="WWC71236.1"/>
    <property type="molecule type" value="Genomic_DNA"/>
</dbReference>
<feature type="region of interest" description="Disordered" evidence="13">
    <location>
        <begin position="352"/>
        <end position="394"/>
    </location>
</feature>
<dbReference type="InterPro" id="IPR014851">
    <property type="entry name" value="BCS1_N"/>
</dbReference>
<dbReference type="InterPro" id="IPR057495">
    <property type="entry name" value="AAA_lid_BCS1"/>
</dbReference>
<dbReference type="PANTHER" id="PTHR23070">
    <property type="entry name" value="BCS1 AAA-TYPE ATPASE"/>
    <property type="match status" value="1"/>
</dbReference>